<evidence type="ECO:0000259" key="2">
    <source>
        <dbReference type="PROSITE" id="PS50943"/>
    </source>
</evidence>
<accession>A0A174IYR5</accession>
<evidence type="ECO:0000256" key="1">
    <source>
        <dbReference type="ARBA" id="ARBA00023125"/>
    </source>
</evidence>
<dbReference type="GO" id="GO:0003677">
    <property type="term" value="F:DNA binding"/>
    <property type="evidence" value="ECO:0007669"/>
    <property type="project" value="UniProtKB-KW"/>
</dbReference>
<dbReference type="Proteomes" id="UP000095362">
    <property type="component" value="Unassembled WGS sequence"/>
</dbReference>
<organism evidence="3 4">
    <name type="scientific">Coprococcus comes</name>
    <dbReference type="NCBI Taxonomy" id="410072"/>
    <lineage>
        <taxon>Bacteria</taxon>
        <taxon>Bacillati</taxon>
        <taxon>Bacillota</taxon>
        <taxon>Clostridia</taxon>
        <taxon>Lachnospirales</taxon>
        <taxon>Lachnospiraceae</taxon>
        <taxon>Coprococcus</taxon>
    </lineage>
</organism>
<name>A0A174IYR5_9FIRM</name>
<dbReference type="Pfam" id="PF01381">
    <property type="entry name" value="HTH_3"/>
    <property type="match status" value="1"/>
</dbReference>
<evidence type="ECO:0000313" key="3">
    <source>
        <dbReference type="EMBL" id="CUO90488.1"/>
    </source>
</evidence>
<dbReference type="AlphaFoldDB" id="A0A174IYR5"/>
<dbReference type="SUPFAM" id="SSF47413">
    <property type="entry name" value="lambda repressor-like DNA-binding domains"/>
    <property type="match status" value="1"/>
</dbReference>
<dbReference type="PANTHER" id="PTHR46558:SF11">
    <property type="entry name" value="HTH-TYPE TRANSCRIPTIONAL REGULATOR XRE"/>
    <property type="match status" value="1"/>
</dbReference>
<proteinExistence type="predicted"/>
<evidence type="ECO:0000313" key="4">
    <source>
        <dbReference type="Proteomes" id="UP000095362"/>
    </source>
</evidence>
<dbReference type="PROSITE" id="PS50943">
    <property type="entry name" value="HTH_CROC1"/>
    <property type="match status" value="1"/>
</dbReference>
<dbReference type="InterPro" id="IPR010982">
    <property type="entry name" value="Lambda_DNA-bd_dom_sf"/>
</dbReference>
<dbReference type="InterPro" id="IPR001387">
    <property type="entry name" value="Cro/C1-type_HTH"/>
</dbReference>
<dbReference type="Gene3D" id="1.10.260.40">
    <property type="entry name" value="lambda repressor-like DNA-binding domains"/>
    <property type="match status" value="1"/>
</dbReference>
<gene>
    <name evidence="3" type="ORF">ERS852481_03148</name>
</gene>
<keyword evidence="1" id="KW-0238">DNA-binding</keyword>
<dbReference type="PANTHER" id="PTHR46558">
    <property type="entry name" value="TRACRIPTIONAL REGULATORY PROTEIN-RELATED-RELATED"/>
    <property type="match status" value="1"/>
</dbReference>
<protein>
    <submittedName>
        <fullName evidence="3">Helix-turn-helix domain</fullName>
    </submittedName>
</protein>
<feature type="domain" description="HTH cro/C1-type" evidence="2">
    <location>
        <begin position="11"/>
        <end position="68"/>
    </location>
</feature>
<reference evidence="3 4" key="1">
    <citation type="submission" date="2015-09" db="EMBL/GenBank/DDBJ databases">
        <authorList>
            <consortium name="Pathogen Informatics"/>
        </authorList>
    </citation>
    <scope>NUCLEOTIDE SEQUENCE [LARGE SCALE GENOMIC DNA]</scope>
    <source>
        <strain evidence="3 4">2789STDY5834866</strain>
    </source>
</reference>
<dbReference type="RefSeq" id="WP_055262367.1">
    <property type="nucleotide sequence ID" value="NZ_CYZK01000038.1"/>
</dbReference>
<dbReference type="SMART" id="SM00530">
    <property type="entry name" value="HTH_XRE"/>
    <property type="match status" value="1"/>
</dbReference>
<sequence length="273" mass="31653">MKDHVSLQERLKDLRVEKGLKLEELAEKTGISKSALASYENEENRNKEINHGNLIALADFYEVSIDYLFCRTENREQINTPLSELHLTDEAVALLKSGRINTRLLCEMMSHEKFAELMADAEIYVDGMVTMRFHDINSALAAVRAMILEENPEAAADRSLKILEAGQIEEEDFFCHVTHKTWDAILHDIRKVHENDMESAPDTTPADELIKEVRKAMQSTGDRVQEFLEIFCKAFQLKYKRLTDEERVTLKRLFKRSPLIKNSGINFRRRPWK</sequence>
<dbReference type="EMBL" id="CYZK01000038">
    <property type="protein sequence ID" value="CUO90488.1"/>
    <property type="molecule type" value="Genomic_DNA"/>
</dbReference>
<dbReference type="CDD" id="cd00093">
    <property type="entry name" value="HTH_XRE"/>
    <property type="match status" value="1"/>
</dbReference>